<accession>A0A3G2KD94</accession>
<name>A0A3G2KD94_9CAUD</name>
<evidence type="ECO:0000313" key="2">
    <source>
        <dbReference type="Proteomes" id="UP000274668"/>
    </source>
</evidence>
<dbReference type="KEGG" id="vg:55006964"/>
<dbReference type="EMBL" id="MH834595">
    <property type="protein sequence ID" value="AYN56865.1"/>
    <property type="molecule type" value="Genomic_DNA"/>
</dbReference>
<sequence>MSEWTVKGDGFAEGPTIEVENGSTPILVSAVWTNEDGVCVSVDSGDEPLPARVAWRVCAAIMDLAAMPSPELSSS</sequence>
<protein>
    <submittedName>
        <fullName evidence="1">Uncharacterized protein</fullName>
    </submittedName>
</protein>
<organism evidence="1 2">
    <name type="scientific">Arthrobacter phage Andrew</name>
    <dbReference type="NCBI Taxonomy" id="2419946"/>
    <lineage>
        <taxon>Viruses</taxon>
        <taxon>Duplodnaviria</taxon>
        <taxon>Heunggongvirae</taxon>
        <taxon>Uroviricota</taxon>
        <taxon>Caudoviricetes</taxon>
        <taxon>Andrewvirus</taxon>
        <taxon>Andrewvirus andrew</taxon>
    </lineage>
</organism>
<dbReference type="Proteomes" id="UP000274668">
    <property type="component" value="Segment"/>
</dbReference>
<dbReference type="RefSeq" id="YP_009815737.1">
    <property type="nucleotide sequence ID" value="NC_048098.1"/>
</dbReference>
<proteinExistence type="predicted"/>
<evidence type="ECO:0000313" key="1">
    <source>
        <dbReference type="EMBL" id="AYN56865.1"/>
    </source>
</evidence>
<keyword evidence="2" id="KW-1185">Reference proteome</keyword>
<dbReference type="GeneID" id="55006964"/>
<reference evidence="1 2" key="1">
    <citation type="submission" date="2018-09" db="EMBL/GenBank/DDBJ databases">
        <authorList>
            <person name="Rimple P.A."/>
            <person name="Stoner T.H."/>
            <person name="Garlena R.A."/>
            <person name="Russell D.A."/>
            <person name="Pope W.H."/>
            <person name="Jacobs-Sera D."/>
            <person name="Hatfull G.F."/>
        </authorList>
    </citation>
    <scope>NUCLEOTIDE SEQUENCE [LARGE SCALE GENOMIC DNA]</scope>
</reference>
<gene>
    <name evidence="1" type="primary">51</name>
    <name evidence="1" type="ORF">PBI_ANDREW_51</name>
</gene>